<dbReference type="EMBL" id="JASNVW010000011">
    <property type="protein sequence ID" value="MDK6029529.1"/>
    <property type="molecule type" value="Genomic_DNA"/>
</dbReference>
<dbReference type="InterPro" id="IPR025658">
    <property type="entry name" value="Cyclophilin_TM1367"/>
</dbReference>
<name>A0ABD4Z8P8_9CREN</name>
<evidence type="ECO:0000313" key="3">
    <source>
        <dbReference type="Proteomes" id="UP001529235"/>
    </source>
</evidence>
<reference evidence="2 3" key="1">
    <citation type="submission" date="2023-05" db="EMBL/GenBank/DDBJ databases">
        <title>A new hyperthermophilic archaea 'Ignisphaera cupida' sp. nov. and description of the family 'Ignisphaeraceae' fam. nov.</title>
        <authorList>
            <person name="Podosokorskaya O.A."/>
            <person name="Elcheninov A.G."/>
            <person name="Klukina A."/>
            <person name="Merkel A.Y."/>
        </authorList>
    </citation>
    <scope>NUCLEOTIDE SEQUENCE [LARGE SCALE GENOMIC DNA]</scope>
    <source>
        <strain evidence="2 3">4213-co</strain>
    </source>
</reference>
<evidence type="ECO:0000259" key="1">
    <source>
        <dbReference type="Pfam" id="PF04126"/>
    </source>
</evidence>
<evidence type="ECO:0000313" key="2">
    <source>
        <dbReference type="EMBL" id="MDK6029529.1"/>
    </source>
</evidence>
<sequence length="130" mass="14454">MNVTRIRICTEETGCVEAELFDAHSPNTYKEIVDALPIESTAYRWGDEVYFSTPITAPEENAREVVDKGTIAYWPPGNALCIFWGPTPASRSRNEIRPASPVNIVGKVLGDPTIFSRVRSGSRIKVEKVE</sequence>
<gene>
    <name evidence="2" type="ORF">QPL79_09150</name>
</gene>
<comment type="caution">
    <text evidence="2">The sequence shown here is derived from an EMBL/GenBank/DDBJ whole genome shotgun (WGS) entry which is preliminary data.</text>
</comment>
<dbReference type="Proteomes" id="UP001529235">
    <property type="component" value="Unassembled WGS sequence"/>
</dbReference>
<dbReference type="AlphaFoldDB" id="A0ABD4Z8P8"/>
<dbReference type="SUPFAM" id="SSF50891">
    <property type="entry name" value="Cyclophilin-like"/>
    <property type="match status" value="1"/>
</dbReference>
<protein>
    <submittedName>
        <fullName evidence="2">Cyclophilin-like fold protein</fullName>
    </submittedName>
</protein>
<dbReference type="Pfam" id="PF04126">
    <property type="entry name" value="Cyclophil_like"/>
    <property type="match status" value="1"/>
</dbReference>
<keyword evidence="3" id="KW-1185">Reference proteome</keyword>
<feature type="domain" description="Cyclophilin TM1367-like" evidence="1">
    <location>
        <begin position="5"/>
        <end position="127"/>
    </location>
</feature>
<proteinExistence type="predicted"/>
<accession>A0ABD4Z8P8</accession>
<dbReference type="Gene3D" id="2.40.100.20">
    <property type="match status" value="1"/>
</dbReference>
<dbReference type="InterPro" id="IPR007256">
    <property type="entry name" value="TM1367-like"/>
</dbReference>
<organism evidence="2 3">
    <name type="scientific">Ignisphaera cupida</name>
    <dbReference type="NCBI Taxonomy" id="3050454"/>
    <lineage>
        <taxon>Archaea</taxon>
        <taxon>Thermoproteota</taxon>
        <taxon>Thermoprotei</taxon>
        <taxon>Desulfurococcales</taxon>
        <taxon>Desulfurococcaceae</taxon>
        <taxon>Ignisphaera</taxon>
    </lineage>
</organism>
<dbReference type="InterPro" id="IPR029000">
    <property type="entry name" value="Cyclophilin-like_dom_sf"/>
</dbReference>
<dbReference type="RefSeq" id="WP_285274516.1">
    <property type="nucleotide sequence ID" value="NZ_JASNVW010000011.1"/>
</dbReference>
<dbReference type="PIRSF" id="PIRSF006456">
    <property type="entry name" value="UCP006456"/>
    <property type="match status" value="1"/>
</dbReference>